<comment type="caution">
    <text evidence="1">The sequence shown here is derived from an EMBL/GenBank/DDBJ whole genome shotgun (WGS) entry which is preliminary data.</text>
</comment>
<sequence length="113" mass="11920">MSSHAAHISYTFSSHHSGPENLLPTCQERVCLMTTTHLLSASGARVSLLILTQGHGYTLTHNGTMGASAGGVAGEDISVKVLCVTVCVSRGKFAHKILPNFHLTLSAVMEITC</sequence>
<proteinExistence type="predicted"/>
<organism evidence="1 2">
    <name type="scientific">Portunus trituberculatus</name>
    <name type="common">Swimming crab</name>
    <name type="synonym">Neptunus trituberculatus</name>
    <dbReference type="NCBI Taxonomy" id="210409"/>
    <lineage>
        <taxon>Eukaryota</taxon>
        <taxon>Metazoa</taxon>
        <taxon>Ecdysozoa</taxon>
        <taxon>Arthropoda</taxon>
        <taxon>Crustacea</taxon>
        <taxon>Multicrustacea</taxon>
        <taxon>Malacostraca</taxon>
        <taxon>Eumalacostraca</taxon>
        <taxon>Eucarida</taxon>
        <taxon>Decapoda</taxon>
        <taxon>Pleocyemata</taxon>
        <taxon>Brachyura</taxon>
        <taxon>Eubrachyura</taxon>
        <taxon>Portunoidea</taxon>
        <taxon>Portunidae</taxon>
        <taxon>Portuninae</taxon>
        <taxon>Portunus</taxon>
    </lineage>
</organism>
<dbReference type="AlphaFoldDB" id="A0A5B7FLA3"/>
<evidence type="ECO:0000313" key="1">
    <source>
        <dbReference type="EMBL" id="MPC45204.1"/>
    </source>
</evidence>
<dbReference type="Proteomes" id="UP000324222">
    <property type="component" value="Unassembled WGS sequence"/>
</dbReference>
<keyword evidence="2" id="KW-1185">Reference proteome</keyword>
<evidence type="ECO:0000313" key="2">
    <source>
        <dbReference type="Proteomes" id="UP000324222"/>
    </source>
</evidence>
<protein>
    <submittedName>
        <fullName evidence="1">Uncharacterized protein</fullName>
    </submittedName>
</protein>
<reference evidence="1 2" key="1">
    <citation type="submission" date="2019-05" db="EMBL/GenBank/DDBJ databases">
        <title>Another draft genome of Portunus trituberculatus and its Hox gene families provides insights of decapod evolution.</title>
        <authorList>
            <person name="Jeong J.-H."/>
            <person name="Song I."/>
            <person name="Kim S."/>
            <person name="Choi T."/>
            <person name="Kim D."/>
            <person name="Ryu S."/>
            <person name="Kim W."/>
        </authorList>
    </citation>
    <scope>NUCLEOTIDE SEQUENCE [LARGE SCALE GENOMIC DNA]</scope>
    <source>
        <tissue evidence="1">Muscle</tissue>
    </source>
</reference>
<accession>A0A5B7FLA3</accession>
<name>A0A5B7FLA3_PORTR</name>
<dbReference type="EMBL" id="VSRR010006623">
    <property type="protein sequence ID" value="MPC45204.1"/>
    <property type="molecule type" value="Genomic_DNA"/>
</dbReference>
<gene>
    <name evidence="1" type="ORF">E2C01_038896</name>
</gene>